<evidence type="ECO:0000313" key="19">
    <source>
        <dbReference type="Proteomes" id="UP000319296"/>
    </source>
</evidence>
<dbReference type="Proteomes" id="UP000319296">
    <property type="component" value="Unassembled WGS sequence"/>
</dbReference>
<evidence type="ECO:0000256" key="1">
    <source>
        <dbReference type="ARBA" id="ARBA00001772"/>
    </source>
</evidence>
<evidence type="ECO:0000256" key="16">
    <source>
        <dbReference type="SAM" id="Phobius"/>
    </source>
</evidence>
<evidence type="ECO:0000256" key="8">
    <source>
        <dbReference type="ARBA" id="ARBA00022737"/>
    </source>
</evidence>
<keyword evidence="16" id="KW-1133">Transmembrane helix</keyword>
<evidence type="ECO:0000256" key="4">
    <source>
        <dbReference type="ARBA" id="ARBA00013035"/>
    </source>
</evidence>
<evidence type="ECO:0000256" key="10">
    <source>
        <dbReference type="ARBA" id="ARBA00022801"/>
    </source>
</evidence>
<keyword evidence="12" id="KW-0346">Stress response</keyword>
<dbReference type="InterPro" id="IPR036034">
    <property type="entry name" value="PDZ_sf"/>
</dbReference>
<evidence type="ECO:0000256" key="9">
    <source>
        <dbReference type="ARBA" id="ARBA00022764"/>
    </source>
</evidence>
<keyword evidence="16" id="KW-0812">Transmembrane</keyword>
<evidence type="ECO:0000256" key="15">
    <source>
        <dbReference type="PIRSR" id="PIRSR611782-2"/>
    </source>
</evidence>
<evidence type="ECO:0000256" key="6">
    <source>
        <dbReference type="ARBA" id="ARBA00022670"/>
    </source>
</evidence>
<keyword evidence="11" id="KW-0720">Serine protease</keyword>
<keyword evidence="7" id="KW-0732">Signal</keyword>
<reference evidence="18 19" key="1">
    <citation type="journal article" date="2019" name="ISME J.">
        <title>Insights into ecological role of a new deltaproteobacterial order Candidatus Acidulodesulfobacterales by metagenomics and metatranscriptomics.</title>
        <authorList>
            <person name="Tan S."/>
            <person name="Liu J."/>
            <person name="Fang Y."/>
            <person name="Hedlund B.P."/>
            <person name="Lian Z.H."/>
            <person name="Huang L.Y."/>
            <person name="Li J.T."/>
            <person name="Huang L.N."/>
            <person name="Li W.J."/>
            <person name="Jiang H.C."/>
            <person name="Dong H.L."/>
            <person name="Shu W.S."/>
        </authorList>
    </citation>
    <scope>NUCLEOTIDE SEQUENCE [LARGE SCALE GENOMIC DNA]</scope>
    <source>
        <strain evidence="18">AP1</strain>
    </source>
</reference>
<evidence type="ECO:0000256" key="13">
    <source>
        <dbReference type="ARBA" id="ARBA00032850"/>
    </source>
</evidence>
<dbReference type="GO" id="GO:0042597">
    <property type="term" value="C:periplasmic space"/>
    <property type="evidence" value="ECO:0007669"/>
    <property type="project" value="UniProtKB-SubCell"/>
</dbReference>
<keyword evidence="9" id="KW-0574">Periplasm</keyword>
<keyword evidence="6" id="KW-0645">Protease</keyword>
<feature type="active site" description="Charge relay system" evidence="14">
    <location>
        <position position="172"/>
    </location>
</feature>
<feature type="active site" description="Charge relay system" evidence="14">
    <location>
        <position position="142"/>
    </location>
</feature>
<comment type="caution">
    <text evidence="18">The sequence shown here is derived from an EMBL/GenBank/DDBJ whole genome shotgun (WGS) entry which is preliminary data.</text>
</comment>
<dbReference type="GO" id="GO:0006508">
    <property type="term" value="P:proteolysis"/>
    <property type="evidence" value="ECO:0007669"/>
    <property type="project" value="UniProtKB-KW"/>
</dbReference>
<dbReference type="Gene3D" id="2.40.10.120">
    <property type="match status" value="1"/>
</dbReference>
<feature type="binding site" evidence="15">
    <location>
        <position position="142"/>
    </location>
    <ligand>
        <name>substrate</name>
    </ligand>
</feature>
<feature type="binding site" evidence="15">
    <location>
        <begin position="243"/>
        <end position="245"/>
    </location>
    <ligand>
        <name>substrate</name>
    </ligand>
</feature>
<evidence type="ECO:0000259" key="17">
    <source>
        <dbReference type="PROSITE" id="PS50106"/>
    </source>
</evidence>
<proteinExistence type="inferred from homology"/>
<keyword evidence="16" id="KW-0472">Membrane</keyword>
<dbReference type="SUPFAM" id="SSF50494">
    <property type="entry name" value="Trypsin-like serine proteases"/>
    <property type="match status" value="1"/>
</dbReference>
<gene>
    <name evidence="18" type="ORF">EVG15_02075</name>
</gene>
<feature type="binding site" evidence="15">
    <location>
        <position position="172"/>
    </location>
    <ligand>
        <name>substrate</name>
    </ligand>
</feature>
<dbReference type="GO" id="GO:0004252">
    <property type="term" value="F:serine-type endopeptidase activity"/>
    <property type="evidence" value="ECO:0007669"/>
    <property type="project" value="InterPro"/>
</dbReference>
<dbReference type="Pfam" id="PF13180">
    <property type="entry name" value="PDZ_2"/>
    <property type="match status" value="1"/>
</dbReference>
<dbReference type="InterPro" id="IPR011782">
    <property type="entry name" value="Pept_S1C_Do"/>
</dbReference>
<sequence length="495" mass="53772">MKLKFKSDTKIIGAAVAVFIGLIAGIIITANLHLLQKSNAATNPPLIYTTKNSEMPAQNGPKNFIALIKQDKPFVVNIRTTQQVKGGPFAMYQNPFGNKPNPFGKFFHNFFNNTQPQSSYTEESLGSGVIISKNGYIITNNHVIKGATKIYVKLYNGRTYKARVIGKDPQVDLALLKIHTGRQLPAAVLGDSSKSQIGEWVLAIGNPFGLGWTVTNGIISAKGRAIGGPYEDFIQTNAAINPGNSGGPLINMKGQVVGINTAIIKGAQGIGFSIPINVVKQVLPELETGKITRGWLGIEIQQITPSLKKAFNLNTTYGALVSSVLPNSPASKAGLKSGDIIIKYNNVKVKEMSQLPWLVGNTKPGSTVPIEIIRNGKKINLNITVGNWKSPKNVFKEKKVITDKFGIGVVPLNTVNMQKYGLKNVHHGVIVTKVTPGSIAQKMGLMPGDVIQEINHSVCSNIIEYKQEINNAEKENQYLLFVRRGAMKLYLAYSK</sequence>
<name>A0A519BPP3_9DELT</name>
<comment type="catalytic activity">
    <reaction evidence="1">
        <text>Acts on substrates that are at least partially unfolded. The cleavage site P1 residue is normally between a pair of hydrophobic residues, such as Val-|-Val.</text>
        <dbReference type="EC" id="3.4.21.107"/>
    </reaction>
</comment>
<evidence type="ECO:0000256" key="12">
    <source>
        <dbReference type="ARBA" id="ARBA00023016"/>
    </source>
</evidence>
<accession>A0A519BPP3</accession>
<dbReference type="SMART" id="SM00228">
    <property type="entry name" value="PDZ"/>
    <property type="match status" value="2"/>
</dbReference>
<dbReference type="InterPro" id="IPR041489">
    <property type="entry name" value="PDZ_6"/>
</dbReference>
<dbReference type="InterPro" id="IPR001478">
    <property type="entry name" value="PDZ"/>
</dbReference>
<dbReference type="EC" id="3.4.21.107" evidence="4"/>
<dbReference type="InterPro" id="IPR001940">
    <property type="entry name" value="Peptidase_S1C"/>
</dbReference>
<evidence type="ECO:0000256" key="3">
    <source>
        <dbReference type="ARBA" id="ARBA00010541"/>
    </source>
</evidence>
<dbReference type="PANTHER" id="PTHR22939:SF130">
    <property type="entry name" value="PERIPLASMIC SERINE ENDOPROTEASE DEGP-LIKE-RELATED"/>
    <property type="match status" value="1"/>
</dbReference>
<dbReference type="Pfam" id="PF17820">
    <property type="entry name" value="PDZ_6"/>
    <property type="match status" value="1"/>
</dbReference>
<keyword evidence="10" id="KW-0378">Hydrolase</keyword>
<feature type="domain" description="PDZ" evidence="17">
    <location>
        <begin position="285"/>
        <end position="376"/>
    </location>
</feature>
<dbReference type="InterPro" id="IPR009003">
    <property type="entry name" value="Peptidase_S1_PA"/>
</dbReference>
<evidence type="ECO:0000256" key="5">
    <source>
        <dbReference type="ARBA" id="ARBA00013958"/>
    </source>
</evidence>
<evidence type="ECO:0000256" key="2">
    <source>
        <dbReference type="ARBA" id="ARBA00004418"/>
    </source>
</evidence>
<evidence type="ECO:0000256" key="11">
    <source>
        <dbReference type="ARBA" id="ARBA00022825"/>
    </source>
</evidence>
<protein>
    <recommendedName>
        <fullName evidence="5">Probable periplasmic serine endoprotease DegP-like</fullName>
        <ecNumber evidence="4">3.4.21.107</ecNumber>
    </recommendedName>
    <alternativeName>
        <fullName evidence="13">Protease Do</fullName>
    </alternativeName>
</protein>
<comment type="similarity">
    <text evidence="3">Belongs to the peptidase S1C family.</text>
</comment>
<feature type="domain" description="PDZ" evidence="17">
    <location>
        <begin position="409"/>
        <end position="455"/>
    </location>
</feature>
<dbReference type="NCBIfam" id="TIGR02037">
    <property type="entry name" value="degP_htrA_DO"/>
    <property type="match status" value="1"/>
</dbReference>
<feature type="transmembrane region" description="Helical" evidence="16">
    <location>
        <begin position="12"/>
        <end position="35"/>
    </location>
</feature>
<dbReference type="EMBL" id="SGBB01000002">
    <property type="protein sequence ID" value="RZD19246.1"/>
    <property type="molecule type" value="Genomic_DNA"/>
</dbReference>
<dbReference type="GO" id="GO:0012501">
    <property type="term" value="P:programmed cell death"/>
    <property type="evidence" value="ECO:0007669"/>
    <property type="project" value="TreeGrafter"/>
</dbReference>
<dbReference type="Pfam" id="PF13365">
    <property type="entry name" value="Trypsin_2"/>
    <property type="match status" value="1"/>
</dbReference>
<evidence type="ECO:0000313" key="18">
    <source>
        <dbReference type="EMBL" id="RZD19246.1"/>
    </source>
</evidence>
<dbReference type="Gene3D" id="2.30.42.10">
    <property type="match status" value="2"/>
</dbReference>
<keyword evidence="8" id="KW-0677">Repeat</keyword>
<dbReference type="AlphaFoldDB" id="A0A519BPP3"/>
<dbReference type="PROSITE" id="PS50106">
    <property type="entry name" value="PDZ"/>
    <property type="match status" value="2"/>
</dbReference>
<feature type="active site" description="Charge relay system" evidence="14">
    <location>
        <position position="245"/>
    </location>
</feature>
<dbReference type="PRINTS" id="PR00834">
    <property type="entry name" value="PROTEASES2C"/>
</dbReference>
<evidence type="ECO:0000256" key="14">
    <source>
        <dbReference type="PIRSR" id="PIRSR611782-1"/>
    </source>
</evidence>
<evidence type="ECO:0000256" key="7">
    <source>
        <dbReference type="ARBA" id="ARBA00022729"/>
    </source>
</evidence>
<organism evidence="18 19">
    <name type="scientific">Candidatus Acididesulfobacter diazotrophicus</name>
    <dbReference type="NCBI Taxonomy" id="2597226"/>
    <lineage>
        <taxon>Bacteria</taxon>
        <taxon>Deltaproteobacteria</taxon>
        <taxon>Candidatus Acidulodesulfobacterales</taxon>
        <taxon>Candidatus Acididesulfobacter</taxon>
    </lineage>
</organism>
<comment type="subcellular location">
    <subcellularLocation>
        <location evidence="2">Periplasm</location>
    </subcellularLocation>
</comment>
<dbReference type="CDD" id="cd10839">
    <property type="entry name" value="cpPDZ1_DegP-like"/>
    <property type="match status" value="1"/>
</dbReference>
<dbReference type="PANTHER" id="PTHR22939">
    <property type="entry name" value="SERINE PROTEASE FAMILY S1C HTRA-RELATED"/>
    <property type="match status" value="1"/>
</dbReference>
<dbReference type="SUPFAM" id="SSF50156">
    <property type="entry name" value="PDZ domain-like"/>
    <property type="match status" value="2"/>
</dbReference>